<keyword evidence="2" id="KW-1133">Transmembrane helix</keyword>
<evidence type="ECO:0000256" key="2">
    <source>
        <dbReference type="SAM" id="Phobius"/>
    </source>
</evidence>
<reference evidence="4" key="1">
    <citation type="journal article" date="2019" name="Int. J. Syst. Evol. Microbiol.">
        <title>The Global Catalogue of Microorganisms (GCM) 10K type strain sequencing project: providing services to taxonomists for standard genome sequencing and annotation.</title>
        <authorList>
            <consortium name="The Broad Institute Genomics Platform"/>
            <consortium name="The Broad Institute Genome Sequencing Center for Infectious Disease"/>
            <person name="Wu L."/>
            <person name="Ma J."/>
        </authorList>
    </citation>
    <scope>NUCLEOTIDE SEQUENCE [LARGE SCALE GENOMIC DNA]</scope>
    <source>
        <strain evidence="4">CECT 7698</strain>
    </source>
</reference>
<dbReference type="EMBL" id="JBHRUG010000019">
    <property type="protein sequence ID" value="MFC3284046.1"/>
    <property type="molecule type" value="Genomic_DNA"/>
</dbReference>
<proteinExistence type="predicted"/>
<accession>A0ABV7LPH6</accession>
<evidence type="ECO:0000256" key="1">
    <source>
        <dbReference type="SAM" id="MobiDB-lite"/>
    </source>
</evidence>
<dbReference type="Proteomes" id="UP001595579">
    <property type="component" value="Unassembled WGS sequence"/>
</dbReference>
<keyword evidence="4" id="KW-1185">Reference proteome</keyword>
<protein>
    <submittedName>
        <fullName evidence="3">Uncharacterized protein</fullName>
    </submittedName>
</protein>
<feature type="region of interest" description="Disordered" evidence="1">
    <location>
        <begin position="67"/>
        <end position="109"/>
    </location>
</feature>
<keyword evidence="2" id="KW-0812">Transmembrane</keyword>
<comment type="caution">
    <text evidence="3">The sequence shown here is derived from an EMBL/GenBank/DDBJ whole genome shotgun (WGS) entry which is preliminary data.</text>
</comment>
<feature type="compositionally biased region" description="Polar residues" evidence="1">
    <location>
        <begin position="97"/>
        <end position="109"/>
    </location>
</feature>
<keyword evidence="2" id="KW-0472">Membrane</keyword>
<organism evidence="3 4">
    <name type="scientific">Litchfieldella rifensis</name>
    <dbReference type="NCBI Taxonomy" id="762643"/>
    <lineage>
        <taxon>Bacteria</taxon>
        <taxon>Pseudomonadati</taxon>
        <taxon>Pseudomonadota</taxon>
        <taxon>Gammaproteobacteria</taxon>
        <taxon>Oceanospirillales</taxon>
        <taxon>Halomonadaceae</taxon>
        <taxon>Litchfieldella</taxon>
    </lineage>
</organism>
<dbReference type="RefSeq" id="WP_386773627.1">
    <property type="nucleotide sequence ID" value="NZ_JBHRUG010000019.1"/>
</dbReference>
<sequence>MMRQTKRFAAPFAMGILTLGLALPAQAYVGPGAGLSLLTALWGLIAAVGVAVVFLVMWPIRRMRRRKAAATQAASQPTAYRADAEPSVQQGADAKTSADTDSTSRPPRT</sequence>
<evidence type="ECO:0000313" key="4">
    <source>
        <dbReference type="Proteomes" id="UP001595579"/>
    </source>
</evidence>
<name>A0ABV7LPH6_9GAMM</name>
<evidence type="ECO:0000313" key="3">
    <source>
        <dbReference type="EMBL" id="MFC3284046.1"/>
    </source>
</evidence>
<feature type="transmembrane region" description="Helical" evidence="2">
    <location>
        <begin position="37"/>
        <end position="58"/>
    </location>
</feature>
<gene>
    <name evidence="3" type="ORF">ACFOEV_10550</name>
</gene>